<dbReference type="Pfam" id="PF00174">
    <property type="entry name" value="Oxidored_molyb"/>
    <property type="match status" value="1"/>
</dbReference>
<evidence type="ECO:0000256" key="2">
    <source>
        <dbReference type="ARBA" id="ARBA00023015"/>
    </source>
</evidence>
<accession>A0A4R7SX99</accession>
<dbReference type="CDD" id="cd02109">
    <property type="entry name" value="arch_bact_SO_family_Moco"/>
    <property type="match status" value="1"/>
</dbReference>
<sequence>MKSEVSESLPQVRVVSAESAAENRAWVRDLSSRGDRRELASRRLYEVLLRAARSEAGRRAGRLRLAGPELDDIAHQAAADALLAICGKVETFRGDCKFTTWAYKFVIFDVAAKVNRHFWQRAGVAFDDEDWDRLPARLGIEPEAHAESRDLLQAVHRAVDEELTAKQRTVFVALVLNGMPTDVLADQLGATHNAIYKMMFDARRKLRTALVDAGYLPEQRLAWEHREDTGTSEPVRLEVQMAVVNRGFEGRGTSGDRRLPPGQHLTDDFPVLSASVTPLIPKDKWELTITSESGAQRRWNWDDLAALPVEQVVADIHCVTRWSKLGTRWEGVSVDTLLADVTTEATHVLVSSYGGYTSNLPLADLRGGKAWIVYRYDGQELGALHGGPVRLLVPHLYFWKSAKWLNGLRLLLRDEPGFWEQAGYHNHGDPWREQRYEFD</sequence>
<evidence type="ECO:0000259" key="6">
    <source>
        <dbReference type="Pfam" id="PF08281"/>
    </source>
</evidence>
<dbReference type="OrthoDB" id="9795587at2"/>
<dbReference type="InterPro" id="IPR013324">
    <property type="entry name" value="RNA_pol_sigma_r3/r4-like"/>
</dbReference>
<dbReference type="Pfam" id="PF08281">
    <property type="entry name" value="Sigma70_r4_2"/>
    <property type="match status" value="1"/>
</dbReference>
<comment type="similarity">
    <text evidence="1">Belongs to the sigma-70 factor family. ECF subfamily.</text>
</comment>
<dbReference type="GO" id="GO:0003677">
    <property type="term" value="F:DNA binding"/>
    <property type="evidence" value="ECO:0007669"/>
    <property type="project" value="InterPro"/>
</dbReference>
<keyword evidence="3" id="KW-0731">Sigma factor</keyword>
<keyword evidence="4" id="KW-0804">Transcription</keyword>
<dbReference type="GO" id="GO:0016987">
    <property type="term" value="F:sigma factor activity"/>
    <property type="evidence" value="ECO:0007669"/>
    <property type="project" value="UniProtKB-KW"/>
</dbReference>
<dbReference type="NCBIfam" id="TIGR02937">
    <property type="entry name" value="sigma70-ECF"/>
    <property type="match status" value="1"/>
</dbReference>
<organism evidence="7 8">
    <name type="scientific">Kribbella voronezhensis</name>
    <dbReference type="NCBI Taxonomy" id="2512212"/>
    <lineage>
        <taxon>Bacteria</taxon>
        <taxon>Bacillati</taxon>
        <taxon>Actinomycetota</taxon>
        <taxon>Actinomycetes</taxon>
        <taxon>Propionibacteriales</taxon>
        <taxon>Kribbellaceae</taxon>
        <taxon>Kribbella</taxon>
    </lineage>
</organism>
<evidence type="ECO:0000313" key="8">
    <source>
        <dbReference type="Proteomes" id="UP000295151"/>
    </source>
</evidence>
<evidence type="ECO:0000256" key="3">
    <source>
        <dbReference type="ARBA" id="ARBA00023082"/>
    </source>
</evidence>
<feature type="domain" description="Oxidoreductase molybdopterin-binding" evidence="5">
    <location>
        <begin position="277"/>
        <end position="419"/>
    </location>
</feature>
<protein>
    <submittedName>
        <fullName evidence="7">RNA polymerase sigma factor (Sigma-70 family)</fullName>
    </submittedName>
</protein>
<dbReference type="EMBL" id="SOCE01000002">
    <property type="protein sequence ID" value="TDU83286.1"/>
    <property type="molecule type" value="Genomic_DNA"/>
</dbReference>
<dbReference type="GO" id="GO:0006352">
    <property type="term" value="P:DNA-templated transcription initiation"/>
    <property type="evidence" value="ECO:0007669"/>
    <property type="project" value="InterPro"/>
</dbReference>
<keyword evidence="8" id="KW-1185">Reference proteome</keyword>
<dbReference type="Gene3D" id="1.10.10.10">
    <property type="entry name" value="Winged helix-like DNA-binding domain superfamily/Winged helix DNA-binding domain"/>
    <property type="match status" value="1"/>
</dbReference>
<dbReference type="InterPro" id="IPR036388">
    <property type="entry name" value="WH-like_DNA-bd_sf"/>
</dbReference>
<dbReference type="Proteomes" id="UP000295151">
    <property type="component" value="Unassembled WGS sequence"/>
</dbReference>
<name>A0A4R7SX99_9ACTN</name>
<evidence type="ECO:0000259" key="5">
    <source>
        <dbReference type="Pfam" id="PF00174"/>
    </source>
</evidence>
<dbReference type="Gene3D" id="3.90.420.10">
    <property type="entry name" value="Oxidoreductase, molybdopterin-binding domain"/>
    <property type="match status" value="1"/>
</dbReference>
<dbReference type="SUPFAM" id="SSF88659">
    <property type="entry name" value="Sigma3 and sigma4 domains of RNA polymerase sigma factors"/>
    <property type="match status" value="1"/>
</dbReference>
<dbReference type="InterPro" id="IPR014284">
    <property type="entry name" value="RNA_pol_sigma-70_dom"/>
</dbReference>
<dbReference type="AlphaFoldDB" id="A0A4R7SX99"/>
<evidence type="ECO:0000256" key="1">
    <source>
        <dbReference type="ARBA" id="ARBA00010641"/>
    </source>
</evidence>
<reference evidence="7 8" key="1">
    <citation type="submission" date="2019-03" db="EMBL/GenBank/DDBJ databases">
        <title>Genomic Encyclopedia of Type Strains, Phase III (KMG-III): the genomes of soil and plant-associated and newly described type strains.</title>
        <authorList>
            <person name="Whitman W."/>
        </authorList>
    </citation>
    <scope>NUCLEOTIDE SEQUENCE [LARGE SCALE GENOMIC DNA]</scope>
    <source>
        <strain evidence="7 8">VKM Ac-2575</strain>
    </source>
</reference>
<evidence type="ECO:0000313" key="7">
    <source>
        <dbReference type="EMBL" id="TDU83286.1"/>
    </source>
</evidence>
<gene>
    <name evidence="7" type="ORF">EV138_5748</name>
</gene>
<dbReference type="PANTHER" id="PTHR43032">
    <property type="entry name" value="PROTEIN-METHIONINE-SULFOXIDE REDUCTASE"/>
    <property type="match status" value="1"/>
</dbReference>
<evidence type="ECO:0000256" key="4">
    <source>
        <dbReference type="ARBA" id="ARBA00023163"/>
    </source>
</evidence>
<dbReference type="RefSeq" id="WP_133982419.1">
    <property type="nucleotide sequence ID" value="NZ_SOCE01000002.1"/>
</dbReference>
<proteinExistence type="inferred from homology"/>
<dbReference type="InterPro" id="IPR000572">
    <property type="entry name" value="OxRdtase_Mopterin-bd_dom"/>
</dbReference>
<dbReference type="InterPro" id="IPR036374">
    <property type="entry name" value="OxRdtase_Mopterin-bd_sf"/>
</dbReference>
<comment type="caution">
    <text evidence="7">The sequence shown here is derived from an EMBL/GenBank/DDBJ whole genome shotgun (WGS) entry which is preliminary data.</text>
</comment>
<feature type="domain" description="RNA polymerase sigma factor 70 region 4 type 2" evidence="6">
    <location>
        <begin position="161"/>
        <end position="206"/>
    </location>
</feature>
<dbReference type="SUPFAM" id="SSF56524">
    <property type="entry name" value="Oxidoreductase molybdopterin-binding domain"/>
    <property type="match status" value="1"/>
</dbReference>
<dbReference type="PANTHER" id="PTHR43032:SF4">
    <property type="entry name" value="OXIDOREDUCTASE MOLYBDOPTERIN-BINDING DOMAIN-CONTAINING PROTEIN"/>
    <property type="match status" value="1"/>
</dbReference>
<dbReference type="InterPro" id="IPR013249">
    <property type="entry name" value="RNA_pol_sigma70_r4_t2"/>
</dbReference>
<keyword evidence="2" id="KW-0805">Transcription regulation</keyword>